<dbReference type="AlphaFoldDB" id="A0A8J6P7M4"/>
<feature type="site" description="Important for substrate specificity" evidence="3">
    <location>
        <position position="71"/>
    </location>
</feature>
<evidence type="ECO:0000313" key="5">
    <source>
        <dbReference type="Proteomes" id="UP000632659"/>
    </source>
</evidence>
<comment type="caution">
    <text evidence="3">Lacks conserved residue(s) required for the propagation of feature annotation.</text>
</comment>
<comment type="cofactor">
    <cofactor evidence="1 3">
        <name>a divalent metal cation</name>
        <dbReference type="ChEBI" id="CHEBI:60240"/>
    </cofactor>
</comment>
<comment type="catalytic activity">
    <reaction evidence="3">
        <text>UTP + H2O = UMP + diphosphate + H(+)</text>
        <dbReference type="Rhea" id="RHEA:29395"/>
        <dbReference type="ChEBI" id="CHEBI:15377"/>
        <dbReference type="ChEBI" id="CHEBI:15378"/>
        <dbReference type="ChEBI" id="CHEBI:33019"/>
        <dbReference type="ChEBI" id="CHEBI:46398"/>
        <dbReference type="ChEBI" id="CHEBI:57865"/>
        <dbReference type="EC" id="3.6.1.9"/>
    </reaction>
</comment>
<dbReference type="PANTHER" id="PTHR43213">
    <property type="entry name" value="BIFUNCTIONAL DTTP/UTP PYROPHOSPHATASE/METHYLTRANSFERASE PROTEIN-RELATED"/>
    <property type="match status" value="1"/>
</dbReference>
<dbReference type="GO" id="GO:0005737">
    <property type="term" value="C:cytoplasm"/>
    <property type="evidence" value="ECO:0007669"/>
    <property type="project" value="UniProtKB-SubCell"/>
</dbReference>
<reference evidence="4" key="1">
    <citation type="submission" date="2020-08" db="EMBL/GenBank/DDBJ databases">
        <title>Genome public.</title>
        <authorList>
            <person name="Liu C."/>
            <person name="Sun Q."/>
        </authorList>
    </citation>
    <scope>NUCLEOTIDE SEQUENCE</scope>
    <source>
        <strain evidence="4">NSJ-15</strain>
    </source>
</reference>
<keyword evidence="3" id="KW-0546">Nucleotide metabolism</keyword>
<comment type="catalytic activity">
    <reaction evidence="3">
        <text>dTTP + H2O = dTMP + diphosphate + H(+)</text>
        <dbReference type="Rhea" id="RHEA:28534"/>
        <dbReference type="ChEBI" id="CHEBI:15377"/>
        <dbReference type="ChEBI" id="CHEBI:15378"/>
        <dbReference type="ChEBI" id="CHEBI:33019"/>
        <dbReference type="ChEBI" id="CHEBI:37568"/>
        <dbReference type="ChEBI" id="CHEBI:63528"/>
        <dbReference type="EC" id="3.6.1.9"/>
    </reaction>
</comment>
<comment type="caution">
    <text evidence="4">The sequence shown here is derived from an EMBL/GenBank/DDBJ whole genome shotgun (WGS) entry which is preliminary data.</text>
</comment>
<dbReference type="EMBL" id="JACRTL010000003">
    <property type="protein sequence ID" value="MBC8610919.1"/>
    <property type="molecule type" value="Genomic_DNA"/>
</dbReference>
<dbReference type="Proteomes" id="UP000632659">
    <property type="component" value="Unassembled WGS sequence"/>
</dbReference>
<keyword evidence="2 3" id="KW-0378">Hydrolase</keyword>
<organism evidence="4 5">
    <name type="scientific">Massiliimalia timonensis</name>
    <dbReference type="NCBI Taxonomy" id="1987501"/>
    <lineage>
        <taxon>Bacteria</taxon>
        <taxon>Bacillati</taxon>
        <taxon>Bacillota</taxon>
        <taxon>Clostridia</taxon>
        <taxon>Eubacteriales</taxon>
        <taxon>Oscillospiraceae</taxon>
        <taxon>Massiliimalia</taxon>
    </lineage>
</organism>
<keyword evidence="3" id="KW-0963">Cytoplasm</keyword>
<dbReference type="PANTHER" id="PTHR43213:SF5">
    <property type="entry name" value="BIFUNCTIONAL DTTP_UTP PYROPHOSPHATASE_METHYLTRANSFERASE PROTEIN-RELATED"/>
    <property type="match status" value="1"/>
</dbReference>
<dbReference type="Pfam" id="PF02545">
    <property type="entry name" value="Maf"/>
    <property type="match status" value="1"/>
</dbReference>
<dbReference type="OrthoDB" id="9807767at2"/>
<name>A0A8J6P7M4_9FIRM</name>
<evidence type="ECO:0000256" key="3">
    <source>
        <dbReference type="HAMAP-Rule" id="MF_00528"/>
    </source>
</evidence>
<protein>
    <recommendedName>
        <fullName evidence="3">dTTP/UTP pyrophosphatase</fullName>
        <shortName evidence="3">dTTPase/UTPase</shortName>
        <ecNumber evidence="3">3.6.1.9</ecNumber>
    </recommendedName>
    <alternativeName>
        <fullName evidence="3">Nucleoside triphosphate pyrophosphatase</fullName>
    </alternativeName>
    <alternativeName>
        <fullName evidence="3">Nucleotide pyrophosphatase</fullName>
        <shortName evidence="3">Nucleotide PPase</shortName>
    </alternativeName>
</protein>
<dbReference type="InterPro" id="IPR029001">
    <property type="entry name" value="ITPase-like_fam"/>
</dbReference>
<comment type="similarity">
    <text evidence="3">Belongs to the Maf family. YhdE subfamily.</text>
</comment>
<dbReference type="PIRSF" id="PIRSF006305">
    <property type="entry name" value="Maf"/>
    <property type="match status" value="1"/>
</dbReference>
<accession>A0A8J6P7M4</accession>
<sequence length="186" mass="21026">MSKMVILASQSPRRKELLQMIVPKFSIEPSHFEEKAVQERIPERLVRLLAEGKAKTVWEKHPEDLVIGCDTIVLSPDHEVFGIPENREEAKRMLLSLSGRTHRVITGVCVMRRGKKSVFHQTTKVTFQMLTDSEIEAYLDTGEPFDKAGAYGIQGYAGALVERINGDYYSVVGLPVAKLRKVLQKF</sequence>
<feature type="site" description="Important for substrate specificity" evidence="3">
    <location>
        <position position="154"/>
    </location>
</feature>
<dbReference type="CDD" id="cd00555">
    <property type="entry name" value="Maf"/>
    <property type="match status" value="1"/>
</dbReference>
<dbReference type="GO" id="GO:0047429">
    <property type="term" value="F:nucleoside triphosphate diphosphatase activity"/>
    <property type="evidence" value="ECO:0007669"/>
    <property type="project" value="UniProtKB-EC"/>
</dbReference>
<feature type="site" description="Important for substrate specificity" evidence="3">
    <location>
        <position position="13"/>
    </location>
</feature>
<proteinExistence type="inferred from homology"/>
<dbReference type="HAMAP" id="MF_00528">
    <property type="entry name" value="Maf"/>
    <property type="match status" value="1"/>
</dbReference>
<dbReference type="InterPro" id="IPR003697">
    <property type="entry name" value="Maf-like"/>
</dbReference>
<evidence type="ECO:0000256" key="2">
    <source>
        <dbReference type="ARBA" id="ARBA00022801"/>
    </source>
</evidence>
<dbReference type="Gene3D" id="3.90.950.10">
    <property type="match status" value="1"/>
</dbReference>
<evidence type="ECO:0000256" key="1">
    <source>
        <dbReference type="ARBA" id="ARBA00001968"/>
    </source>
</evidence>
<gene>
    <name evidence="4" type="primary">maf</name>
    <name evidence="4" type="ORF">H8702_07255</name>
</gene>
<comment type="subcellular location">
    <subcellularLocation>
        <location evidence="3">Cytoplasm</location>
    </subcellularLocation>
</comment>
<evidence type="ECO:0000313" key="4">
    <source>
        <dbReference type="EMBL" id="MBC8610919.1"/>
    </source>
</evidence>
<dbReference type="SUPFAM" id="SSF52972">
    <property type="entry name" value="ITPase-like"/>
    <property type="match status" value="1"/>
</dbReference>
<dbReference type="GO" id="GO:0009117">
    <property type="term" value="P:nucleotide metabolic process"/>
    <property type="evidence" value="ECO:0007669"/>
    <property type="project" value="UniProtKB-KW"/>
</dbReference>
<dbReference type="EC" id="3.6.1.9" evidence="3"/>
<dbReference type="NCBIfam" id="TIGR00172">
    <property type="entry name" value="maf"/>
    <property type="match status" value="1"/>
</dbReference>
<feature type="active site" description="Proton acceptor" evidence="3">
    <location>
        <position position="70"/>
    </location>
</feature>
<comment type="function">
    <text evidence="3">Nucleoside triphosphate pyrophosphatase that hydrolyzes dTTP and UTP. May have a dual role in cell division arrest and in preventing the incorporation of modified nucleotides into cellular nucleic acids.</text>
</comment>
<keyword evidence="5" id="KW-1185">Reference proteome</keyword>